<dbReference type="PROSITE" id="PS50835">
    <property type="entry name" value="IG_LIKE"/>
    <property type="match status" value="4"/>
</dbReference>
<dbReference type="GO" id="GO:0007411">
    <property type="term" value="P:axon guidance"/>
    <property type="evidence" value="ECO:0000318"/>
    <property type="project" value="GO_Central"/>
</dbReference>
<dbReference type="Gene3D" id="1.10.533.10">
    <property type="entry name" value="Death Domain, Fas"/>
    <property type="match status" value="3"/>
</dbReference>
<feature type="domain" description="Ig-like" evidence="7">
    <location>
        <begin position="37"/>
        <end position="123"/>
    </location>
</feature>
<dbReference type="SUPFAM" id="SSF48726">
    <property type="entry name" value="Immunoglobulin"/>
    <property type="match status" value="5"/>
</dbReference>
<dbReference type="GO" id="GO:0070593">
    <property type="term" value="P:dendrite self-avoidance"/>
    <property type="evidence" value="ECO:0000318"/>
    <property type="project" value="GO_Central"/>
</dbReference>
<feature type="domain" description="Ig-like" evidence="7">
    <location>
        <begin position="132"/>
        <end position="224"/>
    </location>
</feature>
<feature type="domain" description="Ig-like" evidence="7">
    <location>
        <begin position="334"/>
        <end position="426"/>
    </location>
</feature>
<dbReference type="FunFam" id="2.60.40.10:FF:002963">
    <property type="entry name" value="Uncharacterized protein"/>
    <property type="match status" value="1"/>
</dbReference>
<dbReference type="SMART" id="SM00060">
    <property type="entry name" value="FN3"/>
    <property type="match status" value="2"/>
</dbReference>
<feature type="domain" description="CARD" evidence="6">
    <location>
        <begin position="936"/>
        <end position="1026"/>
    </location>
</feature>
<dbReference type="SMART" id="SM00408">
    <property type="entry name" value="IGc2"/>
    <property type="match status" value="4"/>
</dbReference>
<dbReference type="PROSITE" id="PS50853">
    <property type="entry name" value="FN3"/>
    <property type="match status" value="1"/>
</dbReference>
<dbReference type="SMART" id="SM00114">
    <property type="entry name" value="CARD"/>
    <property type="match status" value="2"/>
</dbReference>
<dbReference type="InterPro" id="IPR003961">
    <property type="entry name" value="FN3_dom"/>
</dbReference>
<evidence type="ECO:0000259" key="6">
    <source>
        <dbReference type="PROSITE" id="PS50209"/>
    </source>
</evidence>
<dbReference type="Pfam" id="PF00619">
    <property type="entry name" value="CARD"/>
    <property type="match status" value="2"/>
</dbReference>
<evidence type="ECO:0000256" key="4">
    <source>
        <dbReference type="SAM" id="Phobius"/>
    </source>
</evidence>
<keyword evidence="5" id="KW-0732">Signal</keyword>
<evidence type="ECO:0000256" key="5">
    <source>
        <dbReference type="SAM" id="SignalP"/>
    </source>
</evidence>
<dbReference type="InterPro" id="IPR003599">
    <property type="entry name" value="Ig_sub"/>
</dbReference>
<keyword evidence="1" id="KW-0677">Repeat</keyword>
<dbReference type="InterPro" id="IPR003598">
    <property type="entry name" value="Ig_sub2"/>
</dbReference>
<evidence type="ECO:0000313" key="10">
    <source>
        <dbReference type="RefSeq" id="XP_035666005.1"/>
    </source>
</evidence>
<dbReference type="KEGG" id="bfo:118409244"/>
<dbReference type="GO" id="GO:0007156">
    <property type="term" value="P:homophilic cell adhesion via plasma membrane adhesion molecules"/>
    <property type="evidence" value="ECO:0000318"/>
    <property type="project" value="GO_Central"/>
</dbReference>
<evidence type="ECO:0000256" key="3">
    <source>
        <dbReference type="ARBA" id="ARBA00023319"/>
    </source>
</evidence>
<dbReference type="CDD" id="cd01671">
    <property type="entry name" value="CARD"/>
    <property type="match status" value="3"/>
</dbReference>
<proteinExistence type="predicted"/>
<feature type="domain" description="Fibronectin type-III" evidence="8">
    <location>
        <begin position="429"/>
        <end position="528"/>
    </location>
</feature>
<feature type="chain" id="PRO_5039935046" evidence="5">
    <location>
        <begin position="25"/>
        <end position="1141"/>
    </location>
</feature>
<keyword evidence="2" id="KW-1015">Disulfide bond</keyword>
<dbReference type="FunFam" id="2.60.40.10:FF:002830">
    <property type="entry name" value="Uncharacterized protein"/>
    <property type="match status" value="1"/>
</dbReference>
<dbReference type="PROSITE" id="PS50209">
    <property type="entry name" value="CARD"/>
    <property type="match status" value="2"/>
</dbReference>
<dbReference type="SUPFAM" id="SSF49265">
    <property type="entry name" value="Fibronectin type III"/>
    <property type="match status" value="1"/>
</dbReference>
<dbReference type="InterPro" id="IPR036179">
    <property type="entry name" value="Ig-like_dom_sf"/>
</dbReference>
<dbReference type="RefSeq" id="XP_035666005.1">
    <property type="nucleotide sequence ID" value="XM_035810112.1"/>
</dbReference>
<dbReference type="Gene3D" id="2.60.40.10">
    <property type="entry name" value="Immunoglobulins"/>
    <property type="match status" value="7"/>
</dbReference>
<evidence type="ECO:0000259" key="8">
    <source>
        <dbReference type="PROSITE" id="PS50853"/>
    </source>
</evidence>
<protein>
    <submittedName>
        <fullName evidence="10">Neural cell adhesion molecule 1-like</fullName>
    </submittedName>
</protein>
<organism evidence="9 10">
    <name type="scientific">Branchiostoma floridae</name>
    <name type="common">Florida lancelet</name>
    <name type="synonym">Amphioxus</name>
    <dbReference type="NCBI Taxonomy" id="7739"/>
    <lineage>
        <taxon>Eukaryota</taxon>
        <taxon>Metazoa</taxon>
        <taxon>Chordata</taxon>
        <taxon>Cephalochordata</taxon>
        <taxon>Leptocardii</taxon>
        <taxon>Amphioxiformes</taxon>
        <taxon>Branchiostomatidae</taxon>
        <taxon>Branchiostoma</taxon>
    </lineage>
</organism>
<dbReference type="CDD" id="cd00063">
    <property type="entry name" value="FN3"/>
    <property type="match status" value="2"/>
</dbReference>
<dbReference type="InterPro" id="IPR013783">
    <property type="entry name" value="Ig-like_fold"/>
</dbReference>
<evidence type="ECO:0000256" key="1">
    <source>
        <dbReference type="ARBA" id="ARBA00022737"/>
    </source>
</evidence>
<feature type="signal peptide" evidence="5">
    <location>
        <begin position="1"/>
        <end position="24"/>
    </location>
</feature>
<accession>A0A9J7HWL1</accession>
<dbReference type="PANTHER" id="PTHR44170">
    <property type="entry name" value="PROTEIN SIDEKICK"/>
    <property type="match status" value="1"/>
</dbReference>
<dbReference type="PANTHER" id="PTHR44170:SF58">
    <property type="entry name" value="PROTEIN TURTLE HOMOLOG A-LIKE ISOFORM X1"/>
    <property type="match status" value="1"/>
</dbReference>
<dbReference type="Proteomes" id="UP000001554">
    <property type="component" value="Chromosome 2"/>
</dbReference>
<dbReference type="OrthoDB" id="6244967at2759"/>
<dbReference type="InterPro" id="IPR011029">
    <property type="entry name" value="DEATH-like_dom_sf"/>
</dbReference>
<evidence type="ECO:0000256" key="2">
    <source>
        <dbReference type="ARBA" id="ARBA00023157"/>
    </source>
</evidence>
<dbReference type="SMART" id="SM00409">
    <property type="entry name" value="IG"/>
    <property type="match status" value="5"/>
</dbReference>
<name>A0A9J7HWL1_BRAFL</name>
<evidence type="ECO:0000313" key="9">
    <source>
        <dbReference type="Proteomes" id="UP000001554"/>
    </source>
</evidence>
<gene>
    <name evidence="10" type="primary">LOC118409244</name>
</gene>
<dbReference type="SUPFAM" id="SSF47986">
    <property type="entry name" value="DEATH domain"/>
    <property type="match status" value="3"/>
</dbReference>
<dbReference type="Pfam" id="PF07679">
    <property type="entry name" value="I-set"/>
    <property type="match status" value="2"/>
</dbReference>
<feature type="domain" description="Ig-like" evidence="7">
    <location>
        <begin position="233"/>
        <end position="331"/>
    </location>
</feature>
<dbReference type="GO" id="GO:0098632">
    <property type="term" value="F:cell-cell adhesion mediator activity"/>
    <property type="evidence" value="ECO:0000318"/>
    <property type="project" value="GO_Central"/>
</dbReference>
<dbReference type="FunFam" id="2.60.40.10:FF:002286">
    <property type="entry name" value="Cdon"/>
    <property type="match status" value="1"/>
</dbReference>
<dbReference type="GO" id="GO:0030424">
    <property type="term" value="C:axon"/>
    <property type="evidence" value="ECO:0000318"/>
    <property type="project" value="GO_Central"/>
</dbReference>
<keyword evidence="4" id="KW-1133">Transmembrane helix</keyword>
<reference evidence="10" key="2">
    <citation type="submission" date="2025-08" db="UniProtKB">
        <authorList>
            <consortium name="RefSeq"/>
        </authorList>
    </citation>
    <scope>IDENTIFICATION</scope>
    <source>
        <strain evidence="10">S238N-H82</strain>
        <tissue evidence="10">Testes</tissue>
    </source>
</reference>
<sequence>MACLLRKCWLLAVVLLLSPWLAQAEELSLAASLGLDPNTVILDPFNLEPEVRLPCSSPREAPITYSWRKDGQPLDLNSRQPPYQMDAGELIIRFPEKSKDEGFYECVASNAHGVVIARHANLTFAYSDPFDPAPRPSVSGSQGEGAVLQCQKPVSFPGLIFFWVESGSLAPAFASTDQRVYASIRTGDLYFARAEPNDSEDYQCLVRLALGEKSPLQHLSPTVSFSVTAQTPPQSAPFLVLNEGNSISSMAHATVLMEGFAYGNPIPTLSWRRVDAQGNVVAMPPAARLTMENFNRALTITDIEEADAGFYEVTATNSLGTRSQRTQLIVNRRPVFSKGLSHNNYHLLLGETVTWEVAWESSGAVDVFWLHNTMTLTEGGRYRMTETGNTATLQIRDVTHEDSGTYQCTITNMYGRKTSTSFAELRAGAPSYVRHIRLTESGSNYAVLSWVVPQGFDSDDIGGYQVRAIPKSGGDTRTIDVGSTETTARIDGLNGVSGGYTYQVRAKNDKGTWGPWTTFGAPSYVRNMRLTESGDGYAVLGWDVPQDFDSSTIGGYQAQATRKSGGDTKTIDVGPGETTARVDGLNGNSDGYTYRVRAKNDEGAWGPWTKFGEDRGGSGVRTTGSTNTLLAWLLPLLFVLLLLLILLCCCCCLWLGLCGKYCPCCTCWTRCFGGRGTGKSKPGPGYIGPADMDKHHREMLKLYRPDAVKHVKRPDRVAMHLSSTNALPDSVIKNITNQHTQDGYNRKIVDSLTMYGDNEAFNGYCTALRKDKLYWLADTLEGRGLSVYRREQLMQHQSVLVERMDPDITLAHLSKRKVFTSAMTEYVASAHSREEQNRRIIHLLQSRNDDEFSVFLDALRQNQSQAHLVEPFILSGQKKQQSQVQWNGVGKKTISTVSTGEKEAFISQQSKQTTVNGGLYFTDDTSGMVNGQVVRLSVYRREQLMQHQSILVERMDPDITLAHLSKRKVFTSAMTEYVASAHSREEKNRRIIHLLQSRNDDQFSVFLDALRQNQSQAHLVELFNEREIFINQQSKQTTINKGLFFSDASIKSGASAMVQIGQPVILEVNGEVDDARWLLNDGPLPQNKGIHVRTSGRTQELKIDAMTPDLAGTYTCQGTTPEGAKLSCDINITSMESQMTL</sequence>
<dbReference type="CDD" id="cd00096">
    <property type="entry name" value="Ig"/>
    <property type="match status" value="2"/>
</dbReference>
<dbReference type="GeneID" id="118409244"/>
<evidence type="ECO:0000259" key="7">
    <source>
        <dbReference type="PROSITE" id="PS50835"/>
    </source>
</evidence>
<reference evidence="9" key="1">
    <citation type="journal article" date="2020" name="Nat. Ecol. Evol.">
        <title>Deeply conserved synteny resolves early events in vertebrate evolution.</title>
        <authorList>
            <person name="Simakov O."/>
            <person name="Marletaz F."/>
            <person name="Yue J.X."/>
            <person name="O'Connell B."/>
            <person name="Jenkins J."/>
            <person name="Brandt A."/>
            <person name="Calef R."/>
            <person name="Tung C.H."/>
            <person name="Huang T.K."/>
            <person name="Schmutz J."/>
            <person name="Satoh N."/>
            <person name="Yu J.K."/>
            <person name="Putnam N.H."/>
            <person name="Green R.E."/>
            <person name="Rokhsar D.S."/>
        </authorList>
    </citation>
    <scope>NUCLEOTIDE SEQUENCE [LARGE SCALE GENOMIC DNA]</scope>
    <source>
        <strain evidence="9">S238N-H82</strain>
    </source>
</reference>
<keyword evidence="4" id="KW-0472">Membrane</keyword>
<feature type="transmembrane region" description="Helical" evidence="4">
    <location>
        <begin position="629"/>
        <end position="655"/>
    </location>
</feature>
<dbReference type="InterPro" id="IPR013098">
    <property type="entry name" value="Ig_I-set"/>
</dbReference>
<dbReference type="GO" id="GO:0042981">
    <property type="term" value="P:regulation of apoptotic process"/>
    <property type="evidence" value="ECO:0007669"/>
    <property type="project" value="InterPro"/>
</dbReference>
<keyword evidence="4" id="KW-0812">Transmembrane</keyword>
<feature type="domain" description="CARD" evidence="6">
    <location>
        <begin position="785"/>
        <end position="861"/>
    </location>
</feature>
<keyword evidence="9" id="KW-1185">Reference proteome</keyword>
<dbReference type="AlphaFoldDB" id="A0A9J7HWL1"/>
<dbReference type="FunFam" id="1.10.533.10:FF:000081">
    <property type="entry name" value="Apoptotic protease-activating factor 1"/>
    <property type="match status" value="1"/>
</dbReference>
<keyword evidence="3" id="KW-0393">Immunoglobulin domain</keyword>
<dbReference type="InterPro" id="IPR036116">
    <property type="entry name" value="FN3_sf"/>
</dbReference>
<dbReference type="GO" id="GO:0005886">
    <property type="term" value="C:plasma membrane"/>
    <property type="evidence" value="ECO:0000318"/>
    <property type="project" value="GO_Central"/>
</dbReference>
<dbReference type="Pfam" id="PF13927">
    <property type="entry name" value="Ig_3"/>
    <property type="match status" value="1"/>
</dbReference>
<dbReference type="InterPro" id="IPR007110">
    <property type="entry name" value="Ig-like_dom"/>
</dbReference>
<dbReference type="InterPro" id="IPR001315">
    <property type="entry name" value="CARD"/>
</dbReference>